<name>A0ABN9CVQ8_9NEOB</name>
<sequence>MKRRMKRMKRRMKKRRRMKRRMRRMKRRSIPVQQKVYLQRAPLFLTVL</sequence>
<dbReference type="EMBL" id="CATNWA010012908">
    <property type="protein sequence ID" value="CAI9564293.1"/>
    <property type="molecule type" value="Genomic_DNA"/>
</dbReference>
<feature type="region of interest" description="Disordered" evidence="1">
    <location>
        <begin position="1"/>
        <end position="31"/>
    </location>
</feature>
<evidence type="ECO:0000313" key="2">
    <source>
        <dbReference type="EMBL" id="CAI9564293.1"/>
    </source>
</evidence>
<organism evidence="2 3">
    <name type="scientific">Staurois parvus</name>
    <dbReference type="NCBI Taxonomy" id="386267"/>
    <lineage>
        <taxon>Eukaryota</taxon>
        <taxon>Metazoa</taxon>
        <taxon>Chordata</taxon>
        <taxon>Craniata</taxon>
        <taxon>Vertebrata</taxon>
        <taxon>Euteleostomi</taxon>
        <taxon>Amphibia</taxon>
        <taxon>Batrachia</taxon>
        <taxon>Anura</taxon>
        <taxon>Neobatrachia</taxon>
        <taxon>Ranoidea</taxon>
        <taxon>Ranidae</taxon>
        <taxon>Staurois</taxon>
    </lineage>
</organism>
<reference evidence="2" key="1">
    <citation type="submission" date="2023-05" db="EMBL/GenBank/DDBJ databases">
        <authorList>
            <person name="Stuckert A."/>
        </authorList>
    </citation>
    <scope>NUCLEOTIDE SEQUENCE</scope>
</reference>
<proteinExistence type="predicted"/>
<keyword evidence="3" id="KW-1185">Reference proteome</keyword>
<evidence type="ECO:0000313" key="3">
    <source>
        <dbReference type="Proteomes" id="UP001162483"/>
    </source>
</evidence>
<dbReference type="Proteomes" id="UP001162483">
    <property type="component" value="Unassembled WGS sequence"/>
</dbReference>
<gene>
    <name evidence="2" type="ORF">SPARVUS_LOCUS5875816</name>
</gene>
<comment type="caution">
    <text evidence="2">The sequence shown here is derived from an EMBL/GenBank/DDBJ whole genome shotgun (WGS) entry which is preliminary data.</text>
</comment>
<evidence type="ECO:0000256" key="1">
    <source>
        <dbReference type="SAM" id="MobiDB-lite"/>
    </source>
</evidence>
<feature type="compositionally biased region" description="Basic residues" evidence="1">
    <location>
        <begin position="1"/>
        <end position="29"/>
    </location>
</feature>
<accession>A0ABN9CVQ8</accession>
<protein>
    <submittedName>
        <fullName evidence="2">Uncharacterized protein</fullName>
    </submittedName>
</protein>